<dbReference type="GeneID" id="112046798"/>
<gene>
    <name evidence="2" type="primary">LOC112046798</name>
</gene>
<name>A0ABM3LRU6_BICAN</name>
<accession>A0ABM3LRU6</accession>
<reference evidence="2" key="1">
    <citation type="submission" date="2025-08" db="UniProtKB">
        <authorList>
            <consortium name="RefSeq"/>
        </authorList>
    </citation>
    <scope>IDENTIFICATION</scope>
</reference>
<dbReference type="RefSeq" id="XP_052741762.1">
    <property type="nucleotide sequence ID" value="XM_052885802.1"/>
</dbReference>
<sequence>MYKTSLQNSSGPNVFQVENDPYYNPYDSSYRIAFLYKRIFRLVNRVKEIIKTMRFNERWWLQDKRWRSNAEDVERALTLHHKAAKLHVDFIYQWRVLMLLDETFHLDHGLVITKPPPGSFIYWKPPPEP</sequence>
<protein>
    <submittedName>
        <fullName evidence="2">Uncharacterized protein LOC112046798</fullName>
    </submittedName>
</protein>
<evidence type="ECO:0000313" key="2">
    <source>
        <dbReference type="RefSeq" id="XP_052741762.1"/>
    </source>
</evidence>
<proteinExistence type="predicted"/>
<keyword evidence="1" id="KW-1185">Reference proteome</keyword>
<dbReference type="Proteomes" id="UP001652582">
    <property type="component" value="Chromosome 15"/>
</dbReference>
<organism evidence="1 2">
    <name type="scientific">Bicyclus anynana</name>
    <name type="common">Squinting bush brown butterfly</name>
    <dbReference type="NCBI Taxonomy" id="110368"/>
    <lineage>
        <taxon>Eukaryota</taxon>
        <taxon>Metazoa</taxon>
        <taxon>Ecdysozoa</taxon>
        <taxon>Arthropoda</taxon>
        <taxon>Hexapoda</taxon>
        <taxon>Insecta</taxon>
        <taxon>Pterygota</taxon>
        <taxon>Neoptera</taxon>
        <taxon>Endopterygota</taxon>
        <taxon>Lepidoptera</taxon>
        <taxon>Glossata</taxon>
        <taxon>Ditrysia</taxon>
        <taxon>Papilionoidea</taxon>
        <taxon>Nymphalidae</taxon>
        <taxon>Satyrinae</taxon>
        <taxon>Satyrini</taxon>
        <taxon>Mycalesina</taxon>
        <taxon>Bicyclus</taxon>
    </lineage>
</organism>
<evidence type="ECO:0000313" key="1">
    <source>
        <dbReference type="Proteomes" id="UP001652582"/>
    </source>
</evidence>